<dbReference type="EMBL" id="JAMZDE010000005">
    <property type="protein sequence ID" value="MCP1338934.1"/>
    <property type="molecule type" value="Genomic_DNA"/>
</dbReference>
<feature type="transmembrane region" description="Helical" evidence="7">
    <location>
        <begin position="12"/>
        <end position="30"/>
    </location>
</feature>
<gene>
    <name evidence="9" type="ORF">NJR55_04945</name>
</gene>
<evidence type="ECO:0000313" key="10">
    <source>
        <dbReference type="Proteomes" id="UP001139474"/>
    </source>
</evidence>
<evidence type="ECO:0000256" key="7">
    <source>
        <dbReference type="RuleBase" id="RU365041"/>
    </source>
</evidence>
<sequence length="166" mass="17222">MIDWQVVEELGPYSWNGIGTALLCGAIVGLERQIRGKPVGIRTAALIILGTYLFLVGGSSAVGESGDPSRVIGQIITGIGFLGAGVMLARDGVVVGVTSAATIWALAAIGIAVGLGMYGVSIVLSLVIVGVLLGVDLLEDTFQSLTRGVHRKYSGWRRSRGDSNEP</sequence>
<keyword evidence="6 7" id="KW-0472">Membrane</keyword>
<comment type="caution">
    <text evidence="9">The sequence shown here is derived from an EMBL/GenBank/DDBJ whole genome shotgun (WGS) entry which is preliminary data.</text>
</comment>
<reference evidence="9" key="1">
    <citation type="submission" date="2022-06" db="EMBL/GenBank/DDBJ databases">
        <title>Idiomarina rhizosphaerae M1R2S28.</title>
        <authorList>
            <person name="Sun J.-Q."/>
            <person name="Li L.-F."/>
        </authorList>
    </citation>
    <scope>NUCLEOTIDE SEQUENCE</scope>
    <source>
        <strain evidence="9">M1R2S28</strain>
    </source>
</reference>
<protein>
    <recommendedName>
        <fullName evidence="7">Protein MgtC</fullName>
    </recommendedName>
</protein>
<proteinExistence type="inferred from homology"/>
<keyword evidence="10" id="KW-1185">Reference proteome</keyword>
<feature type="transmembrane region" description="Helical" evidence="7">
    <location>
        <begin position="39"/>
        <end position="59"/>
    </location>
</feature>
<feature type="transmembrane region" description="Helical" evidence="7">
    <location>
        <begin position="93"/>
        <end position="112"/>
    </location>
</feature>
<keyword evidence="4 7" id="KW-0812">Transmembrane</keyword>
<feature type="transmembrane region" description="Helical" evidence="7">
    <location>
        <begin position="118"/>
        <end position="138"/>
    </location>
</feature>
<evidence type="ECO:0000256" key="2">
    <source>
        <dbReference type="ARBA" id="ARBA00009298"/>
    </source>
</evidence>
<comment type="subcellular location">
    <subcellularLocation>
        <location evidence="7">Cell inner membrane</location>
        <topology evidence="7">Multi-pass membrane protein</topology>
    </subcellularLocation>
    <subcellularLocation>
        <location evidence="1">Cell membrane</location>
        <topology evidence="1">Multi-pass membrane protein</topology>
    </subcellularLocation>
</comment>
<evidence type="ECO:0000256" key="3">
    <source>
        <dbReference type="ARBA" id="ARBA00022475"/>
    </source>
</evidence>
<dbReference type="PRINTS" id="PR01837">
    <property type="entry name" value="MGTCSAPBPROT"/>
</dbReference>
<keyword evidence="3" id="KW-1003">Cell membrane</keyword>
<organism evidence="9 10">
    <name type="scientific">Idiomarina rhizosphaerae</name>
    <dbReference type="NCBI Taxonomy" id="2961572"/>
    <lineage>
        <taxon>Bacteria</taxon>
        <taxon>Pseudomonadati</taxon>
        <taxon>Pseudomonadota</taxon>
        <taxon>Gammaproteobacteria</taxon>
        <taxon>Alteromonadales</taxon>
        <taxon>Idiomarinaceae</taxon>
        <taxon>Idiomarina</taxon>
    </lineage>
</organism>
<name>A0A9X2FWV4_9GAMM</name>
<dbReference type="InterPro" id="IPR049177">
    <property type="entry name" value="MgtC_SapB_SrpB_YhiD_N"/>
</dbReference>
<dbReference type="Pfam" id="PF02308">
    <property type="entry name" value="MgtC"/>
    <property type="match status" value="1"/>
</dbReference>
<evidence type="ECO:0000256" key="4">
    <source>
        <dbReference type="ARBA" id="ARBA00022692"/>
    </source>
</evidence>
<comment type="similarity">
    <text evidence="2 7">Belongs to the MgtC/SapB family.</text>
</comment>
<keyword evidence="7" id="KW-0997">Cell inner membrane</keyword>
<feature type="transmembrane region" description="Helical" evidence="7">
    <location>
        <begin position="71"/>
        <end position="88"/>
    </location>
</feature>
<dbReference type="PANTHER" id="PTHR33778">
    <property type="entry name" value="PROTEIN MGTC"/>
    <property type="match status" value="1"/>
</dbReference>
<dbReference type="AlphaFoldDB" id="A0A9X2FWV4"/>
<evidence type="ECO:0000256" key="5">
    <source>
        <dbReference type="ARBA" id="ARBA00022989"/>
    </source>
</evidence>
<evidence type="ECO:0000313" key="9">
    <source>
        <dbReference type="EMBL" id="MCP1338934.1"/>
    </source>
</evidence>
<evidence type="ECO:0000256" key="6">
    <source>
        <dbReference type="ARBA" id="ARBA00023136"/>
    </source>
</evidence>
<keyword evidence="5 7" id="KW-1133">Transmembrane helix</keyword>
<evidence type="ECO:0000259" key="8">
    <source>
        <dbReference type="Pfam" id="PF02308"/>
    </source>
</evidence>
<dbReference type="GO" id="GO:0005886">
    <property type="term" value="C:plasma membrane"/>
    <property type="evidence" value="ECO:0007669"/>
    <property type="project" value="UniProtKB-SubCell"/>
</dbReference>
<dbReference type="Proteomes" id="UP001139474">
    <property type="component" value="Unassembled WGS sequence"/>
</dbReference>
<dbReference type="RefSeq" id="WP_253618379.1">
    <property type="nucleotide sequence ID" value="NZ_JAMZDE010000005.1"/>
</dbReference>
<evidence type="ECO:0000256" key="1">
    <source>
        <dbReference type="ARBA" id="ARBA00004651"/>
    </source>
</evidence>
<accession>A0A9X2FWV4</accession>
<feature type="domain" description="MgtC/SapB/SrpB/YhiD N-terminal" evidence="8">
    <location>
        <begin position="19"/>
        <end position="139"/>
    </location>
</feature>
<dbReference type="PANTHER" id="PTHR33778:SF1">
    <property type="entry name" value="MAGNESIUM TRANSPORTER YHID-RELATED"/>
    <property type="match status" value="1"/>
</dbReference>
<dbReference type="InterPro" id="IPR003416">
    <property type="entry name" value="MgtC/SapB/SrpB/YhiD_fam"/>
</dbReference>